<dbReference type="CDD" id="cd02165">
    <property type="entry name" value="NMNAT"/>
    <property type="match status" value="1"/>
</dbReference>
<evidence type="ECO:0000256" key="6">
    <source>
        <dbReference type="ARBA" id="ARBA00022695"/>
    </source>
</evidence>
<dbReference type="NCBIfam" id="TIGR00482">
    <property type="entry name" value="nicotinate (nicotinamide) nucleotide adenylyltransferase"/>
    <property type="match status" value="1"/>
</dbReference>
<evidence type="ECO:0000313" key="13">
    <source>
        <dbReference type="EMBL" id="KHF26671.1"/>
    </source>
</evidence>
<dbReference type="EC" id="2.7.7.18" evidence="11"/>
<dbReference type="Pfam" id="PF01467">
    <property type="entry name" value="CTP_transf_like"/>
    <property type="match status" value="1"/>
</dbReference>
<dbReference type="UniPathway" id="UPA00253">
    <property type="reaction ID" value="UER00332"/>
</dbReference>
<gene>
    <name evidence="11" type="primary">nadD</name>
    <name evidence="13" type="ORF">JV46_23770</name>
</gene>
<evidence type="ECO:0000256" key="5">
    <source>
        <dbReference type="ARBA" id="ARBA00022679"/>
    </source>
</evidence>
<dbReference type="PATRIC" id="fig|2340.3.peg.1185"/>
<evidence type="ECO:0000256" key="11">
    <source>
        <dbReference type="HAMAP-Rule" id="MF_00244"/>
    </source>
</evidence>
<keyword evidence="4 11" id="KW-0662">Pyridine nucleotide biosynthesis</keyword>
<keyword evidence="14" id="KW-1185">Reference proteome</keyword>
<proteinExistence type="inferred from homology"/>
<keyword evidence="9 11" id="KW-0520">NAD</keyword>
<evidence type="ECO:0000256" key="9">
    <source>
        <dbReference type="ARBA" id="ARBA00023027"/>
    </source>
</evidence>
<dbReference type="PANTHER" id="PTHR39321:SF3">
    <property type="entry name" value="PHOSPHOPANTETHEINE ADENYLYLTRANSFERASE"/>
    <property type="match status" value="1"/>
</dbReference>
<evidence type="ECO:0000256" key="2">
    <source>
        <dbReference type="ARBA" id="ARBA00005019"/>
    </source>
</evidence>
<evidence type="ECO:0000313" key="14">
    <source>
        <dbReference type="Proteomes" id="UP000030856"/>
    </source>
</evidence>
<keyword evidence="7 11" id="KW-0547">Nucleotide-binding</keyword>
<comment type="pathway">
    <text evidence="2 11">Cofactor biosynthesis; NAD(+) biosynthesis; deamido-NAD(+) from nicotinate D-ribonucleotide: step 1/1.</text>
</comment>
<dbReference type="GO" id="GO:0005524">
    <property type="term" value="F:ATP binding"/>
    <property type="evidence" value="ECO:0007669"/>
    <property type="project" value="UniProtKB-KW"/>
</dbReference>
<accession>A0A0B0HGR0</accession>
<dbReference type="NCBIfam" id="NF000839">
    <property type="entry name" value="PRK00071.1-1"/>
    <property type="match status" value="1"/>
</dbReference>
<dbReference type="PANTHER" id="PTHR39321">
    <property type="entry name" value="NICOTINATE-NUCLEOTIDE ADENYLYLTRANSFERASE-RELATED"/>
    <property type="match status" value="1"/>
</dbReference>
<dbReference type="NCBIfam" id="TIGR00125">
    <property type="entry name" value="cyt_tran_rel"/>
    <property type="match status" value="1"/>
</dbReference>
<dbReference type="AlphaFoldDB" id="A0A0B0HGR0"/>
<reference evidence="13 14" key="1">
    <citation type="journal article" date="2014" name="BMC Genomics">
        <title>The genome of the intracellular bacterium of the coastal bivalve, Solemya velum: a blueprint for thriving in and out of symbiosis.</title>
        <authorList>
            <person name="Dmytrenko O."/>
            <person name="Russell S.L."/>
            <person name="Loo W.T."/>
            <person name="Fontanez K.M."/>
            <person name="Liao L."/>
            <person name="Roeselers G."/>
            <person name="Sharma R."/>
            <person name="Stewart F.J."/>
            <person name="Newton I.L."/>
            <person name="Woyke T."/>
            <person name="Wu D."/>
            <person name="Lang J.M."/>
            <person name="Eisen J.A."/>
            <person name="Cavanaugh C.M."/>
        </authorList>
    </citation>
    <scope>NUCLEOTIDE SEQUENCE [LARGE SCALE GENOMIC DNA]</scope>
    <source>
        <strain evidence="13 14">WH</strain>
    </source>
</reference>
<dbReference type="EMBL" id="JRAA01000001">
    <property type="protein sequence ID" value="KHF26671.1"/>
    <property type="molecule type" value="Genomic_DNA"/>
</dbReference>
<dbReference type="GO" id="GO:0004515">
    <property type="term" value="F:nicotinate-nucleotide adenylyltransferase activity"/>
    <property type="evidence" value="ECO:0007669"/>
    <property type="project" value="UniProtKB-UniRule"/>
</dbReference>
<organism evidence="13 14">
    <name type="scientific">Solemya velum gill symbiont</name>
    <dbReference type="NCBI Taxonomy" id="2340"/>
    <lineage>
        <taxon>Bacteria</taxon>
        <taxon>Pseudomonadati</taxon>
        <taxon>Pseudomonadota</taxon>
        <taxon>Gammaproteobacteria</taxon>
        <taxon>sulfur-oxidizing symbionts</taxon>
    </lineage>
</organism>
<dbReference type="Proteomes" id="UP000030856">
    <property type="component" value="Unassembled WGS sequence"/>
</dbReference>
<dbReference type="HAMAP" id="MF_00244">
    <property type="entry name" value="NaMN_adenylyltr"/>
    <property type="match status" value="1"/>
</dbReference>
<dbReference type="STRING" id="2340.JV46_23770"/>
<evidence type="ECO:0000256" key="7">
    <source>
        <dbReference type="ARBA" id="ARBA00022741"/>
    </source>
</evidence>
<evidence type="ECO:0000256" key="3">
    <source>
        <dbReference type="ARBA" id="ARBA00009014"/>
    </source>
</evidence>
<dbReference type="RefSeq" id="WP_043116465.1">
    <property type="nucleotide sequence ID" value="NZ_JRAA01000001.1"/>
</dbReference>
<dbReference type="InterPro" id="IPR004821">
    <property type="entry name" value="Cyt_trans-like"/>
</dbReference>
<evidence type="ECO:0000256" key="1">
    <source>
        <dbReference type="ARBA" id="ARBA00002324"/>
    </source>
</evidence>
<evidence type="ECO:0000256" key="8">
    <source>
        <dbReference type="ARBA" id="ARBA00022840"/>
    </source>
</evidence>
<comment type="catalytic activity">
    <reaction evidence="10 11">
        <text>nicotinate beta-D-ribonucleotide + ATP + H(+) = deamido-NAD(+) + diphosphate</text>
        <dbReference type="Rhea" id="RHEA:22860"/>
        <dbReference type="ChEBI" id="CHEBI:15378"/>
        <dbReference type="ChEBI" id="CHEBI:30616"/>
        <dbReference type="ChEBI" id="CHEBI:33019"/>
        <dbReference type="ChEBI" id="CHEBI:57502"/>
        <dbReference type="ChEBI" id="CHEBI:58437"/>
        <dbReference type="EC" id="2.7.7.18"/>
    </reaction>
</comment>
<dbReference type="SUPFAM" id="SSF52374">
    <property type="entry name" value="Nucleotidylyl transferase"/>
    <property type="match status" value="1"/>
</dbReference>
<dbReference type="Gene3D" id="3.40.50.620">
    <property type="entry name" value="HUPs"/>
    <property type="match status" value="1"/>
</dbReference>
<evidence type="ECO:0000256" key="4">
    <source>
        <dbReference type="ARBA" id="ARBA00022642"/>
    </source>
</evidence>
<sequence>MIGIFGGTFDPVHYGHLRPAFEVQEELGIEQMHFVPLRDAPHRDQPEVSPELRCALVRAALGRRSGVCVDDRELHRDGPSYSYDTLTSFRQQLPDEPLVLLLGEDAFRGFLSWHRPLDILELAHLVVMQRPGEHQFDSQLQALINERQADSPRELHDALAGRIYFQQVTQLDISATAIRELCAADQDISCLVPDAVATIIGRLQLYTKDAGAGHSG</sequence>
<feature type="domain" description="Cytidyltransferase-like" evidence="12">
    <location>
        <begin position="4"/>
        <end position="180"/>
    </location>
</feature>
<dbReference type="eggNOG" id="COG1057">
    <property type="taxonomic scope" value="Bacteria"/>
</dbReference>
<comment type="similarity">
    <text evidence="3 11">Belongs to the NadD family.</text>
</comment>
<keyword evidence="6 11" id="KW-0548">Nucleotidyltransferase</keyword>
<dbReference type="GO" id="GO:0009435">
    <property type="term" value="P:NAD+ biosynthetic process"/>
    <property type="evidence" value="ECO:0007669"/>
    <property type="project" value="UniProtKB-UniRule"/>
</dbReference>
<comment type="function">
    <text evidence="1 11">Catalyzes the reversible adenylation of nicotinate mononucleotide (NaMN) to nicotinic acid adenine dinucleotide (NaAD).</text>
</comment>
<dbReference type="OrthoDB" id="5295945at2"/>
<dbReference type="GeneID" id="86990678"/>
<comment type="caution">
    <text evidence="13">The sequence shown here is derived from an EMBL/GenBank/DDBJ whole genome shotgun (WGS) entry which is preliminary data.</text>
</comment>
<dbReference type="InterPro" id="IPR005248">
    <property type="entry name" value="NadD/NMNAT"/>
</dbReference>
<evidence type="ECO:0000259" key="12">
    <source>
        <dbReference type="Pfam" id="PF01467"/>
    </source>
</evidence>
<protein>
    <recommendedName>
        <fullName evidence="11">Probable nicotinate-nucleotide adenylyltransferase</fullName>
        <ecNumber evidence="11">2.7.7.18</ecNumber>
    </recommendedName>
    <alternativeName>
        <fullName evidence="11">Deamido-NAD(+) diphosphorylase</fullName>
    </alternativeName>
    <alternativeName>
        <fullName evidence="11">Deamido-NAD(+) pyrophosphorylase</fullName>
    </alternativeName>
    <alternativeName>
        <fullName evidence="11">Nicotinate mononucleotide adenylyltransferase</fullName>
        <shortName evidence="11">NaMN adenylyltransferase</shortName>
    </alternativeName>
</protein>
<name>A0A0B0HGR0_SOVGS</name>
<dbReference type="InterPro" id="IPR014729">
    <property type="entry name" value="Rossmann-like_a/b/a_fold"/>
</dbReference>
<keyword evidence="5 11" id="KW-0808">Transferase</keyword>
<evidence type="ECO:0000256" key="10">
    <source>
        <dbReference type="ARBA" id="ARBA00048721"/>
    </source>
</evidence>
<keyword evidence="8 11" id="KW-0067">ATP-binding</keyword>